<protein>
    <submittedName>
        <fullName evidence="2">Uncharacterized protein</fullName>
    </submittedName>
</protein>
<proteinExistence type="predicted"/>
<dbReference type="InParanoid" id="A0A2T3BAV7"/>
<keyword evidence="1" id="KW-0812">Transmembrane</keyword>
<dbReference type="GeneID" id="36572324"/>
<evidence type="ECO:0000313" key="2">
    <source>
        <dbReference type="EMBL" id="PSS25409.1"/>
    </source>
</evidence>
<dbReference type="RefSeq" id="XP_024724008.1">
    <property type="nucleotide sequence ID" value="XM_024864243.1"/>
</dbReference>
<keyword evidence="1" id="KW-1133">Transmembrane helix</keyword>
<name>A0A2T3BAV7_AMORE</name>
<reference evidence="2 3" key="1">
    <citation type="journal article" date="2018" name="New Phytol.">
        <title>Comparative genomics and transcriptomics depict ericoid mycorrhizal fungi as versatile saprotrophs and plant mutualists.</title>
        <authorList>
            <person name="Martino E."/>
            <person name="Morin E."/>
            <person name="Grelet G.A."/>
            <person name="Kuo A."/>
            <person name="Kohler A."/>
            <person name="Daghino S."/>
            <person name="Barry K.W."/>
            <person name="Cichocki N."/>
            <person name="Clum A."/>
            <person name="Dockter R.B."/>
            <person name="Hainaut M."/>
            <person name="Kuo R.C."/>
            <person name="LaButti K."/>
            <person name="Lindahl B.D."/>
            <person name="Lindquist E.A."/>
            <person name="Lipzen A."/>
            <person name="Khouja H.R."/>
            <person name="Magnuson J."/>
            <person name="Murat C."/>
            <person name="Ohm R.A."/>
            <person name="Singer S.W."/>
            <person name="Spatafora J.W."/>
            <person name="Wang M."/>
            <person name="Veneault-Fourrey C."/>
            <person name="Henrissat B."/>
            <person name="Grigoriev I.V."/>
            <person name="Martin F.M."/>
            <person name="Perotto S."/>
        </authorList>
    </citation>
    <scope>NUCLEOTIDE SEQUENCE [LARGE SCALE GENOMIC DNA]</scope>
    <source>
        <strain evidence="2 3">ATCC 22711</strain>
    </source>
</reference>
<sequence length="143" mass="16263">MRTNPKMPSLGVNADDIEMITSIYRYIKSRTSYMTALPSILSILSTLTLIISLLQSRDSRSRCPSEKSRLKNLFHIHLWPFLMILGGSFLVVENRIGEVYIESGFYSERGSVTPVLLCAWSGMRFRVRQGGTVLHLGGFYQNR</sequence>
<dbReference type="EMBL" id="KZ679007">
    <property type="protein sequence ID" value="PSS25409.1"/>
    <property type="molecule type" value="Genomic_DNA"/>
</dbReference>
<evidence type="ECO:0000313" key="3">
    <source>
        <dbReference type="Proteomes" id="UP000241818"/>
    </source>
</evidence>
<keyword evidence="3" id="KW-1185">Reference proteome</keyword>
<accession>A0A2T3BAV7</accession>
<keyword evidence="1" id="KW-0472">Membrane</keyword>
<gene>
    <name evidence="2" type="ORF">M430DRAFT_201879</name>
</gene>
<dbReference type="AlphaFoldDB" id="A0A2T3BAV7"/>
<feature type="transmembrane region" description="Helical" evidence="1">
    <location>
        <begin position="33"/>
        <end position="54"/>
    </location>
</feature>
<evidence type="ECO:0000256" key="1">
    <source>
        <dbReference type="SAM" id="Phobius"/>
    </source>
</evidence>
<feature type="transmembrane region" description="Helical" evidence="1">
    <location>
        <begin position="74"/>
        <end position="92"/>
    </location>
</feature>
<organism evidence="2 3">
    <name type="scientific">Amorphotheca resinae ATCC 22711</name>
    <dbReference type="NCBI Taxonomy" id="857342"/>
    <lineage>
        <taxon>Eukaryota</taxon>
        <taxon>Fungi</taxon>
        <taxon>Dikarya</taxon>
        <taxon>Ascomycota</taxon>
        <taxon>Pezizomycotina</taxon>
        <taxon>Leotiomycetes</taxon>
        <taxon>Helotiales</taxon>
        <taxon>Amorphothecaceae</taxon>
        <taxon>Amorphotheca</taxon>
    </lineage>
</organism>
<dbReference type="Proteomes" id="UP000241818">
    <property type="component" value="Unassembled WGS sequence"/>
</dbReference>